<sequence length="143" mass="15910">MATSSILPLFLVLLVSFGIEAGIELPGSIPPYIINLIGRTTAFDTYTLLNTLIHDATDPQLKQRYITCSSDYISTLEYFDSAKNAYISADYKRMKSNTSDVIKAVRDCDRRLPNDTSQLPVLNKRMQDVSSIIIILADFLSGP</sequence>
<dbReference type="CDD" id="cd15797">
    <property type="entry name" value="PMEI"/>
    <property type="match status" value="1"/>
</dbReference>
<keyword evidence="2" id="KW-1015">Disulfide bond</keyword>
<evidence type="ECO:0000313" key="5">
    <source>
        <dbReference type="EMBL" id="CAL0324267.1"/>
    </source>
</evidence>
<feature type="signal peptide" evidence="4">
    <location>
        <begin position="1"/>
        <end position="21"/>
    </location>
</feature>
<comment type="caution">
    <text evidence="5">The sequence shown here is derived from an EMBL/GenBank/DDBJ whole genome shotgun (WGS) entry which is preliminary data.</text>
</comment>
<accession>A0AAV1XT84</accession>
<evidence type="ECO:0008006" key="7">
    <source>
        <dbReference type="Google" id="ProtNLM"/>
    </source>
</evidence>
<evidence type="ECO:0000256" key="2">
    <source>
        <dbReference type="ARBA" id="ARBA00023157"/>
    </source>
</evidence>
<dbReference type="GO" id="GO:0046910">
    <property type="term" value="F:pectinesterase inhibitor activity"/>
    <property type="evidence" value="ECO:0007669"/>
    <property type="project" value="InterPro"/>
</dbReference>
<evidence type="ECO:0000256" key="1">
    <source>
        <dbReference type="ARBA" id="ARBA00022729"/>
    </source>
</evidence>
<comment type="similarity">
    <text evidence="3">Belongs to the PMEI family.</text>
</comment>
<evidence type="ECO:0000256" key="3">
    <source>
        <dbReference type="ARBA" id="ARBA00038471"/>
    </source>
</evidence>
<feature type="chain" id="PRO_5043685049" description="Pectinesterase inhibitor domain-containing protein" evidence="4">
    <location>
        <begin position="22"/>
        <end position="143"/>
    </location>
</feature>
<evidence type="ECO:0000313" key="6">
    <source>
        <dbReference type="Proteomes" id="UP001497480"/>
    </source>
</evidence>
<dbReference type="PANTHER" id="PTHR36710">
    <property type="entry name" value="PECTINESTERASE INHIBITOR-LIKE"/>
    <property type="match status" value="1"/>
</dbReference>
<keyword evidence="6" id="KW-1185">Reference proteome</keyword>
<dbReference type="AlphaFoldDB" id="A0AAV1XT84"/>
<name>A0AAV1XT84_LUPLU</name>
<dbReference type="PANTHER" id="PTHR36710:SF4">
    <property type="entry name" value="PLANT INVERTASE_PECTIN METHYLESTERASE INHIBITOR SUPERFAMILY PROTEIN"/>
    <property type="match status" value="1"/>
</dbReference>
<dbReference type="Gene3D" id="1.20.140.40">
    <property type="entry name" value="Invertase/pectin methylesterase inhibitor family protein"/>
    <property type="match status" value="1"/>
</dbReference>
<dbReference type="SUPFAM" id="SSF101148">
    <property type="entry name" value="Plant invertase/pectin methylesterase inhibitor"/>
    <property type="match status" value="1"/>
</dbReference>
<gene>
    <name evidence="5" type="ORF">LLUT_LOCUS25327</name>
</gene>
<dbReference type="InterPro" id="IPR052421">
    <property type="entry name" value="PCW_Enzyme_Inhibitor"/>
</dbReference>
<organism evidence="5 6">
    <name type="scientific">Lupinus luteus</name>
    <name type="common">European yellow lupine</name>
    <dbReference type="NCBI Taxonomy" id="3873"/>
    <lineage>
        <taxon>Eukaryota</taxon>
        <taxon>Viridiplantae</taxon>
        <taxon>Streptophyta</taxon>
        <taxon>Embryophyta</taxon>
        <taxon>Tracheophyta</taxon>
        <taxon>Spermatophyta</taxon>
        <taxon>Magnoliopsida</taxon>
        <taxon>eudicotyledons</taxon>
        <taxon>Gunneridae</taxon>
        <taxon>Pentapetalae</taxon>
        <taxon>rosids</taxon>
        <taxon>fabids</taxon>
        <taxon>Fabales</taxon>
        <taxon>Fabaceae</taxon>
        <taxon>Papilionoideae</taxon>
        <taxon>50 kb inversion clade</taxon>
        <taxon>genistoids sensu lato</taxon>
        <taxon>core genistoids</taxon>
        <taxon>Genisteae</taxon>
        <taxon>Lupinus</taxon>
    </lineage>
</organism>
<dbReference type="EMBL" id="CAXHTB010000017">
    <property type="protein sequence ID" value="CAL0324267.1"/>
    <property type="molecule type" value="Genomic_DNA"/>
</dbReference>
<dbReference type="InterPro" id="IPR035513">
    <property type="entry name" value="Invertase/methylesterase_inhib"/>
</dbReference>
<dbReference type="Proteomes" id="UP001497480">
    <property type="component" value="Unassembled WGS sequence"/>
</dbReference>
<evidence type="ECO:0000256" key="4">
    <source>
        <dbReference type="SAM" id="SignalP"/>
    </source>
</evidence>
<keyword evidence="1 4" id="KW-0732">Signal</keyword>
<proteinExistence type="inferred from homology"/>
<dbReference type="InterPro" id="IPR034086">
    <property type="entry name" value="PMEI_plant"/>
</dbReference>
<reference evidence="5 6" key="1">
    <citation type="submission" date="2024-03" db="EMBL/GenBank/DDBJ databases">
        <authorList>
            <person name="Martinez-Hernandez J."/>
        </authorList>
    </citation>
    <scope>NUCLEOTIDE SEQUENCE [LARGE SCALE GENOMIC DNA]</scope>
</reference>
<protein>
    <recommendedName>
        <fullName evidence="7">Pectinesterase inhibitor domain-containing protein</fullName>
    </recommendedName>
</protein>